<evidence type="ECO:0000313" key="2">
    <source>
        <dbReference type="EMBL" id="GGN61989.1"/>
    </source>
</evidence>
<protein>
    <submittedName>
        <fullName evidence="2">Uncharacterized protein</fullName>
    </submittedName>
</protein>
<accession>A0A917Y0J8</accession>
<name>A0A917Y0J8_9ACTN</name>
<dbReference type="SUPFAM" id="SSF53448">
    <property type="entry name" value="Nucleotide-diphospho-sugar transferases"/>
    <property type="match status" value="1"/>
</dbReference>
<dbReference type="Proteomes" id="UP000600365">
    <property type="component" value="Unassembled WGS sequence"/>
</dbReference>
<comment type="caution">
    <text evidence="2">The sequence shown here is derived from an EMBL/GenBank/DDBJ whole genome shotgun (WGS) entry which is preliminary data.</text>
</comment>
<dbReference type="EMBL" id="BMMM01000004">
    <property type="protein sequence ID" value="GGN61989.1"/>
    <property type="molecule type" value="Genomic_DNA"/>
</dbReference>
<organism evidence="2 3">
    <name type="scientific">Streptomyces albiflavescens</name>
    <dbReference type="NCBI Taxonomy" id="1623582"/>
    <lineage>
        <taxon>Bacteria</taxon>
        <taxon>Bacillati</taxon>
        <taxon>Actinomycetota</taxon>
        <taxon>Actinomycetes</taxon>
        <taxon>Kitasatosporales</taxon>
        <taxon>Streptomycetaceae</taxon>
        <taxon>Streptomyces</taxon>
    </lineage>
</organism>
<feature type="compositionally biased region" description="Polar residues" evidence="1">
    <location>
        <begin position="334"/>
        <end position="352"/>
    </location>
</feature>
<reference evidence="2 3" key="1">
    <citation type="journal article" date="2014" name="Int. J. Syst. Evol. Microbiol.">
        <title>Complete genome sequence of Corynebacterium casei LMG S-19264T (=DSM 44701T), isolated from a smear-ripened cheese.</title>
        <authorList>
            <consortium name="US DOE Joint Genome Institute (JGI-PGF)"/>
            <person name="Walter F."/>
            <person name="Albersmeier A."/>
            <person name="Kalinowski J."/>
            <person name="Ruckert C."/>
        </authorList>
    </citation>
    <scope>NUCLEOTIDE SEQUENCE [LARGE SCALE GENOMIC DNA]</scope>
    <source>
        <strain evidence="2 3">CGMCC 4.7111</strain>
    </source>
</reference>
<dbReference type="Gene3D" id="3.90.550.10">
    <property type="entry name" value="Spore Coat Polysaccharide Biosynthesis Protein SpsA, Chain A"/>
    <property type="match status" value="1"/>
</dbReference>
<gene>
    <name evidence="2" type="ORF">GCM10011579_028720</name>
</gene>
<evidence type="ECO:0000313" key="3">
    <source>
        <dbReference type="Proteomes" id="UP000600365"/>
    </source>
</evidence>
<feature type="region of interest" description="Disordered" evidence="1">
    <location>
        <begin position="322"/>
        <end position="352"/>
    </location>
</feature>
<keyword evidence="3" id="KW-1185">Reference proteome</keyword>
<evidence type="ECO:0000256" key="1">
    <source>
        <dbReference type="SAM" id="MobiDB-lite"/>
    </source>
</evidence>
<proteinExistence type="predicted"/>
<dbReference type="AlphaFoldDB" id="A0A917Y0J8"/>
<dbReference type="InterPro" id="IPR029044">
    <property type="entry name" value="Nucleotide-diphossugar_trans"/>
</dbReference>
<sequence length="352" mass="39013">MRAVPPSPNPHERGIRKVSEHPKRGILVLAYGHKRYHRQAHTLALSLQRHSPGLHRTLATDDGNCPAAELYDDVIEVGGTQSDDCRQKLHLDRYAPYPYTLYLDADALAVRPVEPVFDLFDESDIGVVGRDITPAQENVWYGDVASMCRKASSTWLPKCNSGLMLIRPTETTRKVFGRARQLADGYQELGLHPFRRGIADEPLLAMALAESGIHAQDLTAVTSATPIGISGPLQLDVLNGDCAFDKNGMKVAPALIHFAADYSSDYRLAGAPYRRERSALRLAQRRHFTDTTARIIADLRYGLQCTAFNTWIRIAGRAPRDPSGVFDEPRRRTTSPMAISSTKQSPAQEETT</sequence>